<evidence type="ECO:0000313" key="12">
    <source>
        <dbReference type="EMBL" id="OGM56325.1"/>
    </source>
</evidence>
<dbReference type="Gene3D" id="3.40.50.620">
    <property type="entry name" value="HUPs"/>
    <property type="match status" value="1"/>
</dbReference>
<dbReference type="GO" id="GO:0005829">
    <property type="term" value="C:cytosol"/>
    <property type="evidence" value="ECO:0007669"/>
    <property type="project" value="TreeGrafter"/>
</dbReference>
<dbReference type="InterPro" id="IPR017932">
    <property type="entry name" value="GATase_2_dom"/>
</dbReference>
<evidence type="ECO:0000256" key="2">
    <source>
        <dbReference type="ARBA" id="ARBA00005752"/>
    </source>
</evidence>
<gene>
    <name evidence="12" type="ORF">A3E46_01525</name>
</gene>
<sequence>MCGITGYTDFSSDTNPSVLSKMTDEIIYRGPDSSGHFVSKNKKAGLGVRRLSIIDLVTGDQPINNEDGNLTVVYNGEIYNYRELVKDLKKDGHKFKTESDTEVLVHLYEKYGYGMAKYLNGMFAFAIWDDNKQELFLARDRSGIKPLYFWHQGQKLVFGSEVKTILKYPGFAKKIDKEALSLYCYFGYIPSEKSMFAGVQKLLPGHTLTFSKRGVVTRKFFEISTKTNEETSLEDLLRSSVVSQLHADVPVGVFLSGGVDSSLLSYFISEVKSLKSFSIGFAEESFDESRFAKIVAKRLGTKHYSETFDVGEVPSLYNETTRLLDEPLADASFLPTYKVSRLARKHVKVALSGDGGDELFGGYPTYQAQLIAEKIKHLPKFVLDSSVFLLNLLPESGKNYPKKELARIFLKAVPKNPVDRHLYMMRTFFRGEGLLYKKPDFAWFDKTLPDMNGIASPDRKAQIVDFYTYLRDDFLVKTDRASMYNSLEVRVPYLDNGVIDFAYGFPGSHVNLLGTKILLRKLLKKFLPEVSKRPKKGFGIPLAKWIREELKDFSYGVLANPKLYDFVGKEKIDKIWDEHQEKRQNNAGSIWMLVMLSGWLNNWA</sequence>
<evidence type="ECO:0000256" key="4">
    <source>
        <dbReference type="ARBA" id="ARBA00022741"/>
    </source>
</evidence>
<feature type="site" description="Important for beta-aspartyl-AMP intermediate formation" evidence="10">
    <location>
        <position position="354"/>
    </location>
</feature>
<keyword evidence="5 9" id="KW-0067">ATP-binding</keyword>
<dbReference type="SUPFAM" id="SSF52402">
    <property type="entry name" value="Adenine nucleotide alpha hydrolases-like"/>
    <property type="match status" value="1"/>
</dbReference>
<keyword evidence="8" id="KW-0061">Asparagine biosynthesis</keyword>
<accession>A0A1F8AYL3</accession>
<evidence type="ECO:0000256" key="3">
    <source>
        <dbReference type="ARBA" id="ARBA00012737"/>
    </source>
</evidence>
<feature type="binding site" evidence="9">
    <location>
        <position position="279"/>
    </location>
    <ligand>
        <name>ATP</name>
        <dbReference type="ChEBI" id="CHEBI:30616"/>
    </ligand>
</feature>
<protein>
    <recommendedName>
        <fullName evidence="3">asparagine synthase (glutamine-hydrolyzing)</fullName>
        <ecNumber evidence="3">6.3.5.4</ecNumber>
    </recommendedName>
</protein>
<evidence type="ECO:0000256" key="7">
    <source>
        <dbReference type="ARBA" id="ARBA00048741"/>
    </source>
</evidence>
<comment type="caution">
    <text evidence="12">The sequence shown here is derived from an EMBL/GenBank/DDBJ whole genome shotgun (WGS) entry which is preliminary data.</text>
</comment>
<dbReference type="NCBIfam" id="TIGR01536">
    <property type="entry name" value="asn_synth_AEB"/>
    <property type="match status" value="1"/>
</dbReference>
<feature type="binding site" evidence="9">
    <location>
        <begin position="352"/>
        <end position="353"/>
    </location>
    <ligand>
        <name>ATP</name>
        <dbReference type="ChEBI" id="CHEBI:30616"/>
    </ligand>
</feature>
<evidence type="ECO:0000256" key="10">
    <source>
        <dbReference type="PIRSR" id="PIRSR001589-3"/>
    </source>
</evidence>
<dbReference type="SUPFAM" id="SSF56235">
    <property type="entry name" value="N-terminal nucleophile aminohydrolases (Ntn hydrolases)"/>
    <property type="match status" value="1"/>
</dbReference>
<evidence type="ECO:0000256" key="5">
    <source>
        <dbReference type="ARBA" id="ARBA00022840"/>
    </source>
</evidence>
<name>A0A1F8AYL3_9BACT</name>
<dbReference type="STRING" id="1802513.A3E46_01525"/>
<proteinExistence type="inferred from homology"/>
<dbReference type="Pfam" id="PF13537">
    <property type="entry name" value="GATase_7"/>
    <property type="match status" value="1"/>
</dbReference>
<evidence type="ECO:0000256" key="1">
    <source>
        <dbReference type="ARBA" id="ARBA00005187"/>
    </source>
</evidence>
<dbReference type="AlphaFoldDB" id="A0A1F8AYL3"/>
<dbReference type="CDD" id="cd01991">
    <property type="entry name" value="Asn_synthase_B_C"/>
    <property type="match status" value="1"/>
</dbReference>
<dbReference type="InterPro" id="IPR029055">
    <property type="entry name" value="Ntn_hydrolases_N"/>
</dbReference>
<feature type="active site" description="For GATase activity" evidence="8">
    <location>
        <position position="2"/>
    </location>
</feature>
<evidence type="ECO:0000259" key="11">
    <source>
        <dbReference type="PROSITE" id="PS51278"/>
    </source>
</evidence>
<evidence type="ECO:0000313" key="13">
    <source>
        <dbReference type="Proteomes" id="UP000178313"/>
    </source>
</evidence>
<feature type="domain" description="Glutamine amidotransferase type-2" evidence="11">
    <location>
        <begin position="2"/>
        <end position="213"/>
    </location>
</feature>
<dbReference type="EMBL" id="MGGZ01000035">
    <property type="protein sequence ID" value="OGM56325.1"/>
    <property type="molecule type" value="Genomic_DNA"/>
</dbReference>
<dbReference type="InterPro" id="IPR033738">
    <property type="entry name" value="AsnB_N"/>
</dbReference>
<dbReference type="GO" id="GO:0004066">
    <property type="term" value="F:asparagine synthase (glutamine-hydrolyzing) activity"/>
    <property type="evidence" value="ECO:0007669"/>
    <property type="project" value="UniProtKB-EC"/>
</dbReference>
<dbReference type="EC" id="6.3.5.4" evidence="3"/>
<reference evidence="12 13" key="1">
    <citation type="journal article" date="2016" name="Nat. Commun.">
        <title>Thousands of microbial genomes shed light on interconnected biogeochemical processes in an aquifer system.</title>
        <authorList>
            <person name="Anantharaman K."/>
            <person name="Brown C.T."/>
            <person name="Hug L.A."/>
            <person name="Sharon I."/>
            <person name="Castelle C.J."/>
            <person name="Probst A.J."/>
            <person name="Thomas B.C."/>
            <person name="Singh A."/>
            <person name="Wilkins M.J."/>
            <person name="Karaoz U."/>
            <person name="Brodie E.L."/>
            <person name="Williams K.H."/>
            <person name="Hubbard S.S."/>
            <person name="Banfield J.F."/>
        </authorList>
    </citation>
    <scope>NUCLEOTIDE SEQUENCE [LARGE SCALE GENOMIC DNA]</scope>
</reference>
<dbReference type="PROSITE" id="PS51278">
    <property type="entry name" value="GATASE_TYPE_2"/>
    <property type="match status" value="1"/>
</dbReference>
<dbReference type="PANTHER" id="PTHR43284">
    <property type="entry name" value="ASPARAGINE SYNTHETASE (GLUTAMINE-HYDROLYZING)"/>
    <property type="match status" value="1"/>
</dbReference>
<dbReference type="GO" id="GO:0006529">
    <property type="term" value="P:asparagine biosynthetic process"/>
    <property type="evidence" value="ECO:0007669"/>
    <property type="project" value="UniProtKB-KW"/>
</dbReference>
<comment type="pathway">
    <text evidence="1">Amino-acid biosynthesis; L-asparagine biosynthesis; L-asparagine from L-aspartate (L-Gln route): step 1/1.</text>
</comment>
<dbReference type="GO" id="GO:0005524">
    <property type="term" value="F:ATP binding"/>
    <property type="evidence" value="ECO:0007669"/>
    <property type="project" value="UniProtKB-KW"/>
</dbReference>
<organism evidence="12 13">
    <name type="scientific">Candidatus Woesebacteria bacterium RIFCSPHIGHO2_12_FULL_46_16</name>
    <dbReference type="NCBI Taxonomy" id="1802513"/>
    <lineage>
        <taxon>Bacteria</taxon>
        <taxon>Candidatus Woeseibacteriota</taxon>
    </lineage>
</organism>
<evidence type="ECO:0000256" key="6">
    <source>
        <dbReference type="ARBA" id="ARBA00022962"/>
    </source>
</evidence>
<dbReference type="InterPro" id="IPR006426">
    <property type="entry name" value="Asn_synth_AEB"/>
</dbReference>
<keyword evidence="6 8" id="KW-0315">Glutamine amidotransferase</keyword>
<evidence type="ECO:0000256" key="8">
    <source>
        <dbReference type="PIRSR" id="PIRSR001589-1"/>
    </source>
</evidence>
<keyword evidence="8" id="KW-0028">Amino-acid biosynthesis</keyword>
<evidence type="ECO:0000256" key="9">
    <source>
        <dbReference type="PIRSR" id="PIRSR001589-2"/>
    </source>
</evidence>
<dbReference type="InterPro" id="IPR001962">
    <property type="entry name" value="Asn_synthase"/>
</dbReference>
<dbReference type="PANTHER" id="PTHR43284:SF1">
    <property type="entry name" value="ASPARAGINE SYNTHETASE"/>
    <property type="match status" value="1"/>
</dbReference>
<dbReference type="InterPro" id="IPR014729">
    <property type="entry name" value="Rossmann-like_a/b/a_fold"/>
</dbReference>
<dbReference type="Proteomes" id="UP000178313">
    <property type="component" value="Unassembled WGS sequence"/>
</dbReference>
<comment type="catalytic activity">
    <reaction evidence="7">
        <text>L-aspartate + L-glutamine + ATP + H2O = L-asparagine + L-glutamate + AMP + diphosphate + H(+)</text>
        <dbReference type="Rhea" id="RHEA:12228"/>
        <dbReference type="ChEBI" id="CHEBI:15377"/>
        <dbReference type="ChEBI" id="CHEBI:15378"/>
        <dbReference type="ChEBI" id="CHEBI:29985"/>
        <dbReference type="ChEBI" id="CHEBI:29991"/>
        <dbReference type="ChEBI" id="CHEBI:30616"/>
        <dbReference type="ChEBI" id="CHEBI:33019"/>
        <dbReference type="ChEBI" id="CHEBI:58048"/>
        <dbReference type="ChEBI" id="CHEBI:58359"/>
        <dbReference type="ChEBI" id="CHEBI:456215"/>
        <dbReference type="EC" id="6.3.5.4"/>
    </reaction>
</comment>
<dbReference type="CDD" id="cd00712">
    <property type="entry name" value="AsnB"/>
    <property type="match status" value="1"/>
</dbReference>
<dbReference type="InterPro" id="IPR051786">
    <property type="entry name" value="ASN_synthetase/amidase"/>
</dbReference>
<dbReference type="PIRSF" id="PIRSF001589">
    <property type="entry name" value="Asn_synthetase_glu-h"/>
    <property type="match status" value="1"/>
</dbReference>
<dbReference type="Pfam" id="PF00733">
    <property type="entry name" value="Asn_synthase"/>
    <property type="match status" value="1"/>
</dbReference>
<feature type="binding site" evidence="9">
    <location>
        <position position="100"/>
    </location>
    <ligand>
        <name>L-glutamine</name>
        <dbReference type="ChEBI" id="CHEBI:58359"/>
    </ligand>
</feature>
<dbReference type="Gene3D" id="3.60.20.10">
    <property type="entry name" value="Glutamine Phosphoribosylpyrophosphate, subunit 1, domain 1"/>
    <property type="match status" value="1"/>
</dbReference>
<comment type="similarity">
    <text evidence="2">Belongs to the asparagine synthetase family.</text>
</comment>
<keyword evidence="4 9" id="KW-0547">Nucleotide-binding</keyword>